<feature type="transmembrane region" description="Helical" evidence="9">
    <location>
        <begin position="407"/>
        <end position="425"/>
    </location>
</feature>
<dbReference type="InterPro" id="IPR008457">
    <property type="entry name" value="Cu-R_CopD_dom"/>
</dbReference>
<evidence type="ECO:0000256" key="9">
    <source>
        <dbReference type="SAM" id="Phobius"/>
    </source>
</evidence>
<evidence type="ECO:0000256" key="3">
    <source>
        <dbReference type="ARBA" id="ARBA00022692"/>
    </source>
</evidence>
<comment type="caution">
    <text evidence="13">The sequence shown here is derived from an EMBL/GenBank/DDBJ whole genome shotgun (WGS) entry which is preliminary data.</text>
</comment>
<dbReference type="InterPro" id="IPR032694">
    <property type="entry name" value="CopC/D"/>
</dbReference>
<comment type="subcellular location">
    <subcellularLocation>
        <location evidence="1">Cell membrane</location>
        <topology evidence="1">Multi-pass membrane protein</topology>
    </subcellularLocation>
</comment>
<feature type="transmembrane region" description="Helical" evidence="9">
    <location>
        <begin position="376"/>
        <end position="395"/>
    </location>
</feature>
<feature type="transmembrane region" description="Helical" evidence="9">
    <location>
        <begin position="297"/>
        <end position="317"/>
    </location>
</feature>
<dbReference type="InterPro" id="IPR014756">
    <property type="entry name" value="Ig_E-set"/>
</dbReference>
<name>A0A6M0PCF3_9BACI</name>
<dbReference type="Pfam" id="PF13115">
    <property type="entry name" value="YtkA"/>
    <property type="match status" value="1"/>
</dbReference>
<dbReference type="InterPro" id="IPR032693">
    <property type="entry name" value="YtkA-like_dom"/>
</dbReference>
<dbReference type="InterPro" id="IPR013783">
    <property type="entry name" value="Ig-like_fold"/>
</dbReference>
<dbReference type="Proteomes" id="UP000476934">
    <property type="component" value="Unassembled WGS sequence"/>
</dbReference>
<evidence type="ECO:0000256" key="2">
    <source>
        <dbReference type="ARBA" id="ARBA00022475"/>
    </source>
</evidence>
<dbReference type="GO" id="GO:0042597">
    <property type="term" value="C:periplasmic space"/>
    <property type="evidence" value="ECO:0007669"/>
    <property type="project" value="InterPro"/>
</dbReference>
<protein>
    <submittedName>
        <fullName evidence="13">Copper resistance protein</fullName>
    </submittedName>
</protein>
<dbReference type="PANTHER" id="PTHR34820:SF4">
    <property type="entry name" value="INNER MEMBRANE PROTEIN YEBZ"/>
    <property type="match status" value="1"/>
</dbReference>
<dbReference type="SUPFAM" id="SSF81296">
    <property type="entry name" value="E set domains"/>
    <property type="match status" value="1"/>
</dbReference>
<dbReference type="AlphaFoldDB" id="A0A6M0PCF3"/>
<evidence type="ECO:0000256" key="8">
    <source>
        <dbReference type="ARBA" id="ARBA00023136"/>
    </source>
</evidence>
<dbReference type="GO" id="GO:0005886">
    <property type="term" value="C:plasma membrane"/>
    <property type="evidence" value="ECO:0007669"/>
    <property type="project" value="UniProtKB-SubCell"/>
</dbReference>
<reference evidence="13 14" key="2">
    <citation type="submission" date="2020-03" db="EMBL/GenBank/DDBJ databases">
        <title>Bacillus aquiflavi sp. nov., isolated from yellow water of strong flavor Chinese baijiu in Yibin region of China.</title>
        <authorList>
            <person name="Xie J."/>
        </authorList>
    </citation>
    <scope>NUCLEOTIDE SEQUENCE [LARGE SCALE GENOMIC DNA]</scope>
    <source>
        <strain evidence="13 14">Gsoil 114</strain>
    </source>
</reference>
<evidence type="ECO:0000259" key="10">
    <source>
        <dbReference type="Pfam" id="PF04234"/>
    </source>
</evidence>
<dbReference type="Gene3D" id="2.60.40.1220">
    <property type="match status" value="1"/>
</dbReference>
<feature type="transmembrane region" description="Helical" evidence="9">
    <location>
        <begin position="338"/>
        <end position="361"/>
    </location>
</feature>
<keyword evidence="2" id="KW-1003">Cell membrane</keyword>
<evidence type="ECO:0000259" key="11">
    <source>
        <dbReference type="Pfam" id="PF05425"/>
    </source>
</evidence>
<evidence type="ECO:0000256" key="5">
    <source>
        <dbReference type="ARBA" id="ARBA00022729"/>
    </source>
</evidence>
<dbReference type="InterPro" id="IPR014755">
    <property type="entry name" value="Cu-Rt/internalin_Ig-like"/>
</dbReference>
<dbReference type="Pfam" id="PF05425">
    <property type="entry name" value="CopD"/>
    <property type="match status" value="1"/>
</dbReference>
<dbReference type="GO" id="GO:0005507">
    <property type="term" value="F:copper ion binding"/>
    <property type="evidence" value="ECO:0007669"/>
    <property type="project" value="InterPro"/>
</dbReference>
<keyword evidence="7" id="KW-0186">Copper</keyword>
<proteinExistence type="predicted"/>
<keyword evidence="8 9" id="KW-0472">Membrane</keyword>
<reference evidence="13 14" key="1">
    <citation type="submission" date="2020-02" db="EMBL/GenBank/DDBJ databases">
        <authorList>
            <person name="Feng H."/>
        </authorList>
    </citation>
    <scope>NUCLEOTIDE SEQUENCE [LARGE SCALE GENOMIC DNA]</scope>
    <source>
        <strain evidence="13 14">Gsoil 114</strain>
    </source>
</reference>
<evidence type="ECO:0000313" key="13">
    <source>
        <dbReference type="EMBL" id="NEY21278.1"/>
    </source>
</evidence>
<accession>A0A6M0PCF3</accession>
<feature type="transmembrane region" description="Helical" evidence="9">
    <location>
        <begin position="263"/>
        <end position="285"/>
    </location>
</feature>
<evidence type="ECO:0000256" key="1">
    <source>
        <dbReference type="ARBA" id="ARBA00004651"/>
    </source>
</evidence>
<dbReference type="RefSeq" id="WP_025731489.1">
    <property type="nucleotide sequence ID" value="NZ_JAAIWK010000030.1"/>
</dbReference>
<dbReference type="InterPro" id="IPR007348">
    <property type="entry name" value="CopC_dom"/>
</dbReference>
<feature type="transmembrane region" description="Helical" evidence="9">
    <location>
        <begin position="181"/>
        <end position="202"/>
    </location>
</feature>
<organism evidence="13 14">
    <name type="scientific">Heyndrickxia ginsengihumi</name>
    <dbReference type="NCBI Taxonomy" id="363870"/>
    <lineage>
        <taxon>Bacteria</taxon>
        <taxon>Bacillati</taxon>
        <taxon>Bacillota</taxon>
        <taxon>Bacilli</taxon>
        <taxon>Bacillales</taxon>
        <taxon>Bacillaceae</taxon>
        <taxon>Heyndrickxia</taxon>
    </lineage>
</organism>
<dbReference type="PANTHER" id="PTHR34820">
    <property type="entry name" value="INNER MEMBRANE PROTEIN YEBZ"/>
    <property type="match status" value="1"/>
</dbReference>
<sequence length="545" mass="60590">MNKKVSWLLLLLMCIVTVLFPIQSFAHAYVISSNPSENAVLKEPPKQIRIQFSESIQTGFHSITLVNSSGKKVATTSSKIDPHNGSILEVNIKGKVSKDTYTVQWKAISADGHPVQGVIPFNVGTGKGSVQAEAKTSGYVPQADMIILRVLLYISFALFIGIIMFNLLIQQQYSQKMKQRSIKGIWIAWIGMTIAILLDLPLQTTINANVSWLHAFQPSLLIKTLTETSFGIIWLIQLALLVALFGTNYLSTIVRNQFSLKSWMETLIVFIGLLITKSITSHATSSNHEWLGMAMDFLHLLFASIWVGGLIAIFLLSPSNASAPKDEKMWYLHAVQRFSILAFIAVAVIIITGIYGSLAYIPTWYALFHTVYGKTLIVKIVLFFIMLGMGAYHFIKGSRKGRNIRRTVLFEFVVGVLVMVAVSVLTNLPTAMSAPGPFSQTKQVQQHQVTLQVSPNVEGMNEFKVRLKDKNGHRITNVAQVTLKFEHSTMNMNATTMIIPEKSSGVYEKKGLYLNMAGQWKITVHVLTKSLDSYDAQFQAVVGSQ</sequence>
<dbReference type="Pfam" id="PF04234">
    <property type="entry name" value="CopC"/>
    <property type="match status" value="1"/>
</dbReference>
<feature type="transmembrane region" description="Helical" evidence="9">
    <location>
        <begin position="231"/>
        <end position="251"/>
    </location>
</feature>
<dbReference type="Gene3D" id="2.60.40.10">
    <property type="entry name" value="Immunoglobulins"/>
    <property type="match status" value="1"/>
</dbReference>
<evidence type="ECO:0000256" key="6">
    <source>
        <dbReference type="ARBA" id="ARBA00022989"/>
    </source>
</evidence>
<evidence type="ECO:0000313" key="14">
    <source>
        <dbReference type="Proteomes" id="UP000476934"/>
    </source>
</evidence>
<keyword evidence="6 9" id="KW-1133">Transmembrane helix</keyword>
<dbReference type="EMBL" id="JAAIWK010000030">
    <property type="protein sequence ID" value="NEY21278.1"/>
    <property type="molecule type" value="Genomic_DNA"/>
</dbReference>
<gene>
    <name evidence="13" type="ORF">G4D61_15125</name>
</gene>
<evidence type="ECO:0000259" key="12">
    <source>
        <dbReference type="Pfam" id="PF13115"/>
    </source>
</evidence>
<evidence type="ECO:0000256" key="7">
    <source>
        <dbReference type="ARBA" id="ARBA00023008"/>
    </source>
</evidence>
<keyword evidence="3 9" id="KW-0812">Transmembrane</keyword>
<feature type="transmembrane region" description="Helical" evidence="9">
    <location>
        <begin position="150"/>
        <end position="169"/>
    </location>
</feature>
<feature type="domain" description="Copper resistance protein D" evidence="11">
    <location>
        <begin position="333"/>
        <end position="425"/>
    </location>
</feature>
<feature type="domain" description="CopC" evidence="10">
    <location>
        <begin position="27"/>
        <end position="123"/>
    </location>
</feature>
<dbReference type="GO" id="GO:0046688">
    <property type="term" value="P:response to copper ion"/>
    <property type="evidence" value="ECO:0007669"/>
    <property type="project" value="InterPro"/>
</dbReference>
<keyword evidence="4" id="KW-0479">Metal-binding</keyword>
<dbReference type="GO" id="GO:0006825">
    <property type="term" value="P:copper ion transport"/>
    <property type="evidence" value="ECO:0007669"/>
    <property type="project" value="InterPro"/>
</dbReference>
<keyword evidence="5" id="KW-0732">Signal</keyword>
<keyword evidence="14" id="KW-1185">Reference proteome</keyword>
<evidence type="ECO:0000256" key="4">
    <source>
        <dbReference type="ARBA" id="ARBA00022723"/>
    </source>
</evidence>
<feature type="domain" description="YtkA-like" evidence="12">
    <location>
        <begin position="442"/>
        <end position="525"/>
    </location>
</feature>